<dbReference type="EMBL" id="MLGG01000007">
    <property type="protein sequence ID" value="KAK1463333.1"/>
    <property type="molecule type" value="Genomic_DNA"/>
</dbReference>
<name>A0AAI9URF4_9PEZI</name>
<accession>A0AAI9URF4</accession>
<comment type="caution">
    <text evidence="1">The sequence shown here is derived from an EMBL/GenBank/DDBJ whole genome shotgun (WGS) entry which is preliminary data.</text>
</comment>
<dbReference type="AlphaFoldDB" id="A0AAI9URF4"/>
<keyword evidence="2" id="KW-1185">Reference proteome</keyword>
<evidence type="ECO:0000313" key="1">
    <source>
        <dbReference type="EMBL" id="KAK1463333.1"/>
    </source>
</evidence>
<dbReference type="Proteomes" id="UP001239795">
    <property type="component" value="Unassembled WGS sequence"/>
</dbReference>
<sequence>MGTSRAYFDRPLGSNEVVLSFESLGRPHGLEQGASIRFLRPGRGSLDHTHTLADVLSCALASAVCEMLCMHLHGGVVRALRFVSHITPSGCSLCMAACRWGEKGRGME</sequence>
<organism evidence="1 2">
    <name type="scientific">Colletotrichum melonis</name>
    <dbReference type="NCBI Taxonomy" id="1209925"/>
    <lineage>
        <taxon>Eukaryota</taxon>
        <taxon>Fungi</taxon>
        <taxon>Dikarya</taxon>
        <taxon>Ascomycota</taxon>
        <taxon>Pezizomycotina</taxon>
        <taxon>Sordariomycetes</taxon>
        <taxon>Hypocreomycetidae</taxon>
        <taxon>Glomerellales</taxon>
        <taxon>Glomerellaceae</taxon>
        <taxon>Colletotrichum</taxon>
        <taxon>Colletotrichum acutatum species complex</taxon>
    </lineage>
</organism>
<reference evidence="1 2" key="1">
    <citation type="submission" date="2016-10" db="EMBL/GenBank/DDBJ databases">
        <title>The genome sequence of Colletotrichum fioriniae PJ7.</title>
        <authorList>
            <person name="Baroncelli R."/>
        </authorList>
    </citation>
    <scope>NUCLEOTIDE SEQUENCE [LARGE SCALE GENOMIC DNA]</scope>
    <source>
        <strain evidence="1">Col 31</strain>
    </source>
</reference>
<proteinExistence type="predicted"/>
<protein>
    <submittedName>
        <fullName evidence="1">Uncharacterized protein</fullName>
    </submittedName>
</protein>
<gene>
    <name evidence="1" type="ORF">CMEL01_13402</name>
</gene>
<evidence type="ECO:0000313" key="2">
    <source>
        <dbReference type="Proteomes" id="UP001239795"/>
    </source>
</evidence>